<comment type="subcellular location">
    <subcellularLocation>
        <location evidence="5">Endoplasmic reticulum membrane</location>
        <topology evidence="5">Multi-pass membrane protein</topology>
    </subcellularLocation>
    <subcellularLocation>
        <location evidence="1">Membrane</location>
        <topology evidence="1">Multi-pass membrane protein</topology>
    </subcellularLocation>
</comment>
<organism evidence="6 7">
    <name type="scientific">Thelephora terrestris</name>
    <dbReference type="NCBI Taxonomy" id="56493"/>
    <lineage>
        <taxon>Eukaryota</taxon>
        <taxon>Fungi</taxon>
        <taxon>Dikarya</taxon>
        <taxon>Basidiomycota</taxon>
        <taxon>Agaricomycotina</taxon>
        <taxon>Agaricomycetes</taxon>
        <taxon>Thelephorales</taxon>
        <taxon>Thelephoraceae</taxon>
        <taxon>Thelephora</taxon>
    </lineage>
</organism>
<keyword evidence="5" id="KW-0256">Endoplasmic reticulum</keyword>
<keyword evidence="5" id="KW-0489">Methyltransferase</keyword>
<dbReference type="InterPro" id="IPR007269">
    <property type="entry name" value="ICMT_MeTrfase"/>
</dbReference>
<dbReference type="EMBL" id="WIUZ02000002">
    <property type="protein sequence ID" value="KAF9791231.1"/>
    <property type="molecule type" value="Genomic_DNA"/>
</dbReference>
<dbReference type="PANTHER" id="PTHR12714">
    <property type="entry name" value="PROTEIN-S ISOPRENYLCYSTEINE O-METHYLTRANSFERASE"/>
    <property type="match status" value="1"/>
</dbReference>
<dbReference type="PANTHER" id="PTHR12714:SF9">
    <property type="entry name" value="PROTEIN-S-ISOPRENYLCYSTEINE O-METHYLTRANSFERASE"/>
    <property type="match status" value="1"/>
</dbReference>
<gene>
    <name evidence="6" type="ORF">BJ322DRAFT_991164</name>
</gene>
<evidence type="ECO:0000256" key="3">
    <source>
        <dbReference type="ARBA" id="ARBA00022989"/>
    </source>
</evidence>
<proteinExistence type="inferred from homology"/>
<feature type="non-terminal residue" evidence="6">
    <location>
        <position position="135"/>
    </location>
</feature>
<evidence type="ECO:0000256" key="5">
    <source>
        <dbReference type="RuleBase" id="RU362022"/>
    </source>
</evidence>
<evidence type="ECO:0000313" key="7">
    <source>
        <dbReference type="Proteomes" id="UP000736335"/>
    </source>
</evidence>
<name>A0A9P6HQ24_9AGAM</name>
<dbReference type="GO" id="GO:0005789">
    <property type="term" value="C:endoplasmic reticulum membrane"/>
    <property type="evidence" value="ECO:0007669"/>
    <property type="project" value="UniProtKB-SubCell"/>
</dbReference>
<dbReference type="Proteomes" id="UP000736335">
    <property type="component" value="Unassembled WGS sequence"/>
</dbReference>
<dbReference type="OrthoDB" id="422086at2759"/>
<dbReference type="GO" id="GO:0032259">
    <property type="term" value="P:methylation"/>
    <property type="evidence" value="ECO:0007669"/>
    <property type="project" value="UniProtKB-KW"/>
</dbReference>
<evidence type="ECO:0000256" key="4">
    <source>
        <dbReference type="ARBA" id="ARBA00023136"/>
    </source>
</evidence>
<evidence type="ECO:0000313" key="6">
    <source>
        <dbReference type="EMBL" id="KAF9791231.1"/>
    </source>
</evidence>
<keyword evidence="3" id="KW-1133">Transmembrane helix</keyword>
<keyword evidence="5" id="KW-0949">S-adenosyl-L-methionine</keyword>
<keyword evidence="7" id="KW-1185">Reference proteome</keyword>
<evidence type="ECO:0000256" key="1">
    <source>
        <dbReference type="ARBA" id="ARBA00004141"/>
    </source>
</evidence>
<reference evidence="6" key="2">
    <citation type="submission" date="2020-11" db="EMBL/GenBank/DDBJ databases">
        <authorList>
            <consortium name="DOE Joint Genome Institute"/>
            <person name="Kuo A."/>
            <person name="Miyauchi S."/>
            <person name="Kiss E."/>
            <person name="Drula E."/>
            <person name="Kohler A."/>
            <person name="Sanchez-Garcia M."/>
            <person name="Andreopoulos B."/>
            <person name="Barry K.W."/>
            <person name="Bonito G."/>
            <person name="Buee M."/>
            <person name="Carver A."/>
            <person name="Chen C."/>
            <person name="Cichocki N."/>
            <person name="Clum A."/>
            <person name="Culley D."/>
            <person name="Crous P.W."/>
            <person name="Fauchery L."/>
            <person name="Girlanda M."/>
            <person name="Hayes R."/>
            <person name="Keri Z."/>
            <person name="Labutti K."/>
            <person name="Lipzen A."/>
            <person name="Lombard V."/>
            <person name="Magnuson J."/>
            <person name="Maillard F."/>
            <person name="Morin E."/>
            <person name="Murat C."/>
            <person name="Nolan M."/>
            <person name="Ohm R."/>
            <person name="Pangilinan J."/>
            <person name="Pereira M."/>
            <person name="Perotto S."/>
            <person name="Peter M."/>
            <person name="Riley R."/>
            <person name="Sitrit Y."/>
            <person name="Stielow B."/>
            <person name="Szollosi G."/>
            <person name="Zifcakova L."/>
            <person name="Stursova M."/>
            <person name="Spatafora J.W."/>
            <person name="Tedersoo L."/>
            <person name="Vaario L.-M."/>
            <person name="Yamada A."/>
            <person name="Yan M."/>
            <person name="Wang P."/>
            <person name="Xu J."/>
            <person name="Bruns T."/>
            <person name="Baldrian P."/>
            <person name="Vilgalys R."/>
            <person name="Henrissat B."/>
            <person name="Grigoriev I.V."/>
            <person name="Hibbett D."/>
            <person name="Nagy L.G."/>
            <person name="Martin F.M."/>
        </authorList>
    </citation>
    <scope>NUCLEOTIDE SEQUENCE</scope>
    <source>
        <strain evidence="6">UH-Tt-Lm1</strain>
    </source>
</reference>
<feature type="non-terminal residue" evidence="6">
    <location>
        <position position="1"/>
    </location>
</feature>
<comment type="catalytic activity">
    <reaction evidence="5">
        <text>[protein]-C-terminal S-[(2E,6E)-farnesyl]-L-cysteine + S-adenosyl-L-methionine = [protein]-C-terminal S-[(2E,6E)-farnesyl]-L-cysteine methyl ester + S-adenosyl-L-homocysteine</text>
        <dbReference type="Rhea" id="RHEA:21672"/>
        <dbReference type="Rhea" id="RHEA-COMP:12125"/>
        <dbReference type="Rhea" id="RHEA-COMP:12126"/>
        <dbReference type="ChEBI" id="CHEBI:57856"/>
        <dbReference type="ChEBI" id="CHEBI:59789"/>
        <dbReference type="ChEBI" id="CHEBI:90510"/>
        <dbReference type="ChEBI" id="CHEBI:90511"/>
        <dbReference type="EC" id="2.1.1.100"/>
    </reaction>
</comment>
<accession>A0A9P6HQ24</accession>
<reference evidence="6" key="1">
    <citation type="journal article" date="2020" name="Nat. Commun.">
        <title>Large-scale genome sequencing of mycorrhizal fungi provides insights into the early evolution of symbiotic traits.</title>
        <authorList>
            <person name="Miyauchi S."/>
            <person name="Kiss E."/>
            <person name="Kuo A."/>
            <person name="Drula E."/>
            <person name="Kohler A."/>
            <person name="Sanchez-Garcia M."/>
            <person name="Morin E."/>
            <person name="Andreopoulos B."/>
            <person name="Barry K.W."/>
            <person name="Bonito G."/>
            <person name="Buee M."/>
            <person name="Carver A."/>
            <person name="Chen C."/>
            <person name="Cichocki N."/>
            <person name="Clum A."/>
            <person name="Culley D."/>
            <person name="Crous P.W."/>
            <person name="Fauchery L."/>
            <person name="Girlanda M."/>
            <person name="Hayes R.D."/>
            <person name="Keri Z."/>
            <person name="LaButti K."/>
            <person name="Lipzen A."/>
            <person name="Lombard V."/>
            <person name="Magnuson J."/>
            <person name="Maillard F."/>
            <person name="Murat C."/>
            <person name="Nolan M."/>
            <person name="Ohm R.A."/>
            <person name="Pangilinan J."/>
            <person name="Pereira M.F."/>
            <person name="Perotto S."/>
            <person name="Peter M."/>
            <person name="Pfister S."/>
            <person name="Riley R."/>
            <person name="Sitrit Y."/>
            <person name="Stielow J.B."/>
            <person name="Szollosi G."/>
            <person name="Zifcakova L."/>
            <person name="Stursova M."/>
            <person name="Spatafora J.W."/>
            <person name="Tedersoo L."/>
            <person name="Vaario L.M."/>
            <person name="Yamada A."/>
            <person name="Yan M."/>
            <person name="Wang P."/>
            <person name="Xu J."/>
            <person name="Bruns T."/>
            <person name="Baldrian P."/>
            <person name="Vilgalys R."/>
            <person name="Dunand C."/>
            <person name="Henrissat B."/>
            <person name="Grigoriev I.V."/>
            <person name="Hibbett D."/>
            <person name="Nagy L.G."/>
            <person name="Martin F.M."/>
        </authorList>
    </citation>
    <scope>NUCLEOTIDE SEQUENCE</scope>
    <source>
        <strain evidence="6">UH-Tt-Lm1</strain>
    </source>
</reference>
<sequence length="135" mass="15108">LVAGLTLIISFSALRFAAFQTLGRLFTYQLSILPDHKLVTHGVYSYVRHPSYTAVPFVFAGVLLTATAPGSVLHDYLGADTTRKLVIVLALAIARGTYVFMCRADVEDQVLRKEFGKDWEEWARVVRYKFIPGVL</sequence>
<dbReference type="Pfam" id="PF04140">
    <property type="entry name" value="ICMT"/>
    <property type="match status" value="1"/>
</dbReference>
<comment type="similarity">
    <text evidence="5">Belongs to the class VI-like SAM-binding methyltransferase superfamily. Isoprenylcysteine carboxyl methyltransferase family.</text>
</comment>
<protein>
    <recommendedName>
        <fullName evidence="5">Protein-S-isoprenylcysteine O-methyltransferase</fullName>
        <ecNumber evidence="5">2.1.1.100</ecNumber>
    </recommendedName>
</protein>
<dbReference type="AlphaFoldDB" id="A0A9P6HQ24"/>
<keyword evidence="4" id="KW-0472">Membrane</keyword>
<keyword evidence="2" id="KW-0812">Transmembrane</keyword>
<dbReference type="Gene3D" id="1.20.120.1630">
    <property type="match status" value="1"/>
</dbReference>
<dbReference type="GO" id="GO:0004671">
    <property type="term" value="F:protein C-terminal S-isoprenylcysteine carboxyl O-methyltransferase activity"/>
    <property type="evidence" value="ECO:0007669"/>
    <property type="project" value="UniProtKB-EC"/>
</dbReference>
<comment type="caution">
    <text evidence="6">The sequence shown here is derived from an EMBL/GenBank/DDBJ whole genome shotgun (WGS) entry which is preliminary data.</text>
</comment>
<dbReference type="EC" id="2.1.1.100" evidence="5"/>
<keyword evidence="5" id="KW-0808">Transferase</keyword>
<evidence type="ECO:0000256" key="2">
    <source>
        <dbReference type="ARBA" id="ARBA00022692"/>
    </source>
</evidence>